<feature type="domain" description="AMP-binding enzyme C-terminal" evidence="2">
    <location>
        <begin position="1"/>
        <end position="48"/>
    </location>
</feature>
<evidence type="ECO:0000259" key="2">
    <source>
        <dbReference type="Pfam" id="PF23024"/>
    </source>
</evidence>
<keyword evidence="4" id="KW-1185">Reference proteome</keyword>
<dbReference type="EMBL" id="PJQM01005037">
    <property type="protein sequence ID" value="RCH82619.1"/>
    <property type="molecule type" value="Genomic_DNA"/>
</dbReference>
<name>A0A367IYF0_RHIST</name>
<reference evidence="3 4" key="1">
    <citation type="journal article" date="2018" name="G3 (Bethesda)">
        <title>Phylogenetic and Phylogenomic Definition of Rhizopus Species.</title>
        <authorList>
            <person name="Gryganskyi A.P."/>
            <person name="Golan J."/>
            <person name="Dolatabadi S."/>
            <person name="Mondo S."/>
            <person name="Robb S."/>
            <person name="Idnurm A."/>
            <person name="Muszewska A."/>
            <person name="Steczkiewicz K."/>
            <person name="Masonjones S."/>
            <person name="Liao H.L."/>
            <person name="Gajdeczka M.T."/>
            <person name="Anike F."/>
            <person name="Vuek A."/>
            <person name="Anishchenko I.M."/>
            <person name="Voigt K."/>
            <person name="de Hoog G.S."/>
            <person name="Smith M.E."/>
            <person name="Heitman J."/>
            <person name="Vilgalys R."/>
            <person name="Stajich J.E."/>
        </authorList>
    </citation>
    <scope>NUCLEOTIDE SEQUENCE [LARGE SCALE GENOMIC DNA]</scope>
    <source>
        <strain evidence="3 4">LSU 92-RS-03</strain>
    </source>
</reference>
<evidence type="ECO:0000313" key="4">
    <source>
        <dbReference type="Proteomes" id="UP000253551"/>
    </source>
</evidence>
<dbReference type="AlphaFoldDB" id="A0A367IYF0"/>
<dbReference type="Proteomes" id="UP000253551">
    <property type="component" value="Unassembled WGS sequence"/>
</dbReference>
<gene>
    <name evidence="3" type="ORF">CU098_009039</name>
</gene>
<evidence type="ECO:0000256" key="1">
    <source>
        <dbReference type="SAM" id="MobiDB-lite"/>
    </source>
</evidence>
<evidence type="ECO:0000313" key="3">
    <source>
        <dbReference type="EMBL" id="RCH82619.1"/>
    </source>
</evidence>
<organism evidence="3 4">
    <name type="scientific">Rhizopus stolonifer</name>
    <name type="common">Rhizopus nigricans</name>
    <dbReference type="NCBI Taxonomy" id="4846"/>
    <lineage>
        <taxon>Eukaryota</taxon>
        <taxon>Fungi</taxon>
        <taxon>Fungi incertae sedis</taxon>
        <taxon>Mucoromycota</taxon>
        <taxon>Mucoromycotina</taxon>
        <taxon>Mucoromycetes</taxon>
        <taxon>Mucorales</taxon>
        <taxon>Mucorineae</taxon>
        <taxon>Rhizopodaceae</taxon>
        <taxon>Rhizopus</taxon>
    </lineage>
</organism>
<dbReference type="Pfam" id="PF23024">
    <property type="entry name" value="AMP-dom_DIP2-like"/>
    <property type="match status" value="1"/>
</dbReference>
<comment type="caution">
    <text evidence="3">The sequence shown here is derived from an EMBL/GenBank/DDBJ whole genome shotgun (WGS) entry which is preliminary data.</text>
</comment>
<proteinExistence type="predicted"/>
<dbReference type="OrthoDB" id="69964at2759"/>
<protein>
    <recommendedName>
        <fullName evidence="2">AMP-binding enzyme C-terminal domain-containing protein</fullName>
    </recommendedName>
</protein>
<dbReference type="InterPro" id="IPR025110">
    <property type="entry name" value="AMP-bd_C"/>
</dbReference>
<sequence length="116" mass="13442">NSVLERHALLVDTIVMVERHQLPKRHNETKLRKKILSMYIQGKITSIHACRIKNQHQPISKSQRDKRQSLPLDTVHRSMGNMETQSMLSFSYQSQKNVDTASISQNQTPTRSSFNQ</sequence>
<feature type="non-terminal residue" evidence="3">
    <location>
        <position position="1"/>
    </location>
</feature>
<feature type="region of interest" description="Disordered" evidence="1">
    <location>
        <begin position="54"/>
        <end position="85"/>
    </location>
</feature>
<dbReference type="STRING" id="4846.A0A367IYF0"/>
<accession>A0A367IYF0</accession>